<proteinExistence type="predicted"/>
<protein>
    <submittedName>
        <fullName evidence="1">Uncharacterized protein</fullName>
    </submittedName>
</protein>
<name>A0A1X9SHF2_9CAUD</name>
<keyword evidence="2" id="KW-1185">Reference proteome</keyword>
<sequence length="63" mass="7164">MSALQRKPEVLPRFAFTGEAILREARAAARAERRRLDEARTPGTPEYNLRVHGCECGRNICDH</sequence>
<dbReference type="Proteomes" id="UP000226045">
    <property type="component" value="Segment"/>
</dbReference>
<dbReference type="GeneID" id="60322950"/>
<reference evidence="1 2" key="1">
    <citation type="submission" date="2017-04" db="EMBL/GenBank/DDBJ databases">
        <title>The genome sequence of mycobacteriophage Shandong1.</title>
        <authorList>
            <person name="Fan X."/>
            <person name="Zhao Z."/>
            <person name="Zhao K."/>
            <person name="Song S."/>
            <person name="Li J."/>
            <person name="Xie J."/>
        </authorList>
    </citation>
    <scope>NUCLEOTIDE SEQUENCE [LARGE SCALE GENOMIC DNA]</scope>
</reference>
<dbReference type="RefSeq" id="YP_009951512.1">
    <property type="nucleotide sequence ID" value="NC_051602.1"/>
</dbReference>
<evidence type="ECO:0000313" key="1">
    <source>
        <dbReference type="EMBL" id="ARQ95479.1"/>
    </source>
</evidence>
<accession>A0A1X9SHF2</accession>
<organism evidence="1 2">
    <name type="scientific">Mycobacterium phage Shandong1</name>
    <dbReference type="NCBI Taxonomy" id="1983447"/>
    <lineage>
        <taxon>Viruses</taxon>
        <taxon>Duplodnaviria</taxon>
        <taxon>Heunggongvirae</taxon>
        <taxon>Uroviricota</taxon>
        <taxon>Caudoviricetes</taxon>
        <taxon>Weiservirinae</taxon>
        <taxon>Unicornvirus</taxon>
        <taxon>Unicornvirus shandong1</taxon>
    </lineage>
</organism>
<dbReference type="EMBL" id="KY945355">
    <property type="protein sequence ID" value="ARQ95479.1"/>
    <property type="molecule type" value="Genomic_DNA"/>
</dbReference>
<dbReference type="KEGG" id="vg:60322950"/>
<evidence type="ECO:0000313" key="2">
    <source>
        <dbReference type="Proteomes" id="UP000226045"/>
    </source>
</evidence>